<organism evidence="2 3">
    <name type="scientific">Caballeronia terrestris</name>
    <dbReference type="NCBI Taxonomy" id="1226301"/>
    <lineage>
        <taxon>Bacteria</taxon>
        <taxon>Pseudomonadati</taxon>
        <taxon>Pseudomonadota</taxon>
        <taxon>Betaproteobacteria</taxon>
        <taxon>Burkholderiales</taxon>
        <taxon>Burkholderiaceae</taxon>
        <taxon>Caballeronia</taxon>
    </lineage>
</organism>
<proteinExistence type="predicted"/>
<feature type="region of interest" description="Disordered" evidence="1">
    <location>
        <begin position="1"/>
        <end position="23"/>
    </location>
</feature>
<evidence type="ECO:0000313" key="3">
    <source>
        <dbReference type="Proteomes" id="UP000054925"/>
    </source>
</evidence>
<dbReference type="AlphaFoldDB" id="A0A158J3L4"/>
<evidence type="ECO:0000313" key="2">
    <source>
        <dbReference type="EMBL" id="SAL62891.1"/>
    </source>
</evidence>
<name>A0A158J3L4_9BURK</name>
<protein>
    <submittedName>
        <fullName evidence="2">Uncharacterized protein</fullName>
    </submittedName>
</protein>
<keyword evidence="3" id="KW-1185">Reference proteome</keyword>
<evidence type="ECO:0000256" key="1">
    <source>
        <dbReference type="SAM" id="MobiDB-lite"/>
    </source>
</evidence>
<reference evidence="2" key="1">
    <citation type="submission" date="2016-01" db="EMBL/GenBank/DDBJ databases">
        <authorList>
            <person name="Peeters C."/>
        </authorList>
    </citation>
    <scope>NUCLEOTIDE SEQUENCE [LARGE SCALE GENOMIC DNA]</scope>
    <source>
        <strain evidence="2">LMG 22937</strain>
    </source>
</reference>
<dbReference type="Proteomes" id="UP000054925">
    <property type="component" value="Unassembled WGS sequence"/>
</dbReference>
<sequence>MENVDGGLRAPVPDGRQKPVEAPHEHSYLVTYRDGVAVERGMLAIRRARVNPVWTICKRIAKSSGPLLNVRSWIAQDGNTELLT</sequence>
<accession>A0A158J3L4</accession>
<gene>
    <name evidence="2" type="ORF">AWB67_03235</name>
</gene>
<dbReference type="EMBL" id="FCOL02000016">
    <property type="protein sequence ID" value="SAL62891.1"/>
    <property type="molecule type" value="Genomic_DNA"/>
</dbReference>
<comment type="caution">
    <text evidence="2">The sequence shown here is derived from an EMBL/GenBank/DDBJ whole genome shotgun (WGS) entry which is preliminary data.</text>
</comment>